<accession>A0A3G8F129</accession>
<protein>
    <submittedName>
        <fullName evidence="1">Uncharacterized protein</fullName>
    </submittedName>
</protein>
<dbReference type="EMBL" id="MK024806">
    <property type="protein sequence ID" value="AZF87767.1"/>
    <property type="molecule type" value="Genomic_DNA"/>
</dbReference>
<organism evidence="1 2">
    <name type="scientific">Proteus phage Mydo</name>
    <dbReference type="NCBI Taxonomy" id="2483610"/>
    <lineage>
        <taxon>Viruses</taxon>
        <taxon>Duplodnaviria</taxon>
        <taxon>Heunggongvirae</taxon>
        <taxon>Uroviricota</taxon>
        <taxon>Caudoviricetes</taxon>
        <taxon>Vequintavirinae</taxon>
        <taxon>Mydovirus</taxon>
        <taxon>Mydovirus mydo</taxon>
    </lineage>
</organism>
<evidence type="ECO:0000313" key="1">
    <source>
        <dbReference type="EMBL" id="AZF87767.1"/>
    </source>
</evidence>
<proteinExistence type="predicted"/>
<reference evidence="2" key="1">
    <citation type="submission" date="2018-10" db="EMBL/GenBank/DDBJ databases">
        <title>Complete genome sequence of Proteus mirabilis phage Mydo.</title>
        <authorList>
            <person name="Jones B.T."/>
            <person name="Lessor L."/>
            <person name="Newkirk H.N."/>
            <person name="O'Leary C.J."/>
            <person name="Liu M."/>
        </authorList>
    </citation>
    <scope>NUCLEOTIDE SEQUENCE [LARGE SCALE GENOMIC DNA]</scope>
</reference>
<evidence type="ECO:0000313" key="2">
    <source>
        <dbReference type="Proteomes" id="UP000277463"/>
    </source>
</evidence>
<dbReference type="Proteomes" id="UP000277463">
    <property type="component" value="Segment"/>
</dbReference>
<gene>
    <name evidence="1" type="ORF">CPT_Mydo_197</name>
</gene>
<name>A0A3G8F129_9CAUD</name>
<sequence length="30" mass="3368">MQGRRFVNREVHPDLKISPLHTCGGEYIGG</sequence>
<keyword evidence="2" id="KW-1185">Reference proteome</keyword>